<sequence>MEALYAIVYDIRANRELASNGNSQEKLKGSDSFLMKVFGVLAILTQSLLTLTDSHTRHTYSVTTRRRLPPPPAPGALAPPLSLTSSVAAPFPPVRDSLSALPQPLCPAAAPSSAS</sequence>
<name>A0ABU6UCQ2_9FABA</name>
<evidence type="ECO:0000313" key="2">
    <source>
        <dbReference type="EMBL" id="MED6158532.1"/>
    </source>
</evidence>
<proteinExistence type="predicted"/>
<reference evidence="2 3" key="1">
    <citation type="journal article" date="2023" name="Plants (Basel)">
        <title>Bridging the Gap: Combining Genomics and Transcriptomics Approaches to Understand Stylosanthes scabra, an Orphan Legume from the Brazilian Caatinga.</title>
        <authorList>
            <person name="Ferreira-Neto J.R.C."/>
            <person name="da Silva M.D."/>
            <person name="Binneck E."/>
            <person name="de Melo N.F."/>
            <person name="da Silva R.H."/>
            <person name="de Melo A.L.T.M."/>
            <person name="Pandolfi V."/>
            <person name="Bustamante F.O."/>
            <person name="Brasileiro-Vidal A.C."/>
            <person name="Benko-Iseppon A.M."/>
        </authorList>
    </citation>
    <scope>NUCLEOTIDE SEQUENCE [LARGE SCALE GENOMIC DNA]</scope>
    <source>
        <tissue evidence="2">Leaves</tissue>
    </source>
</reference>
<evidence type="ECO:0000313" key="3">
    <source>
        <dbReference type="Proteomes" id="UP001341840"/>
    </source>
</evidence>
<feature type="region of interest" description="Disordered" evidence="1">
    <location>
        <begin position="59"/>
        <end position="81"/>
    </location>
</feature>
<organism evidence="2 3">
    <name type="scientific">Stylosanthes scabra</name>
    <dbReference type="NCBI Taxonomy" id="79078"/>
    <lineage>
        <taxon>Eukaryota</taxon>
        <taxon>Viridiplantae</taxon>
        <taxon>Streptophyta</taxon>
        <taxon>Embryophyta</taxon>
        <taxon>Tracheophyta</taxon>
        <taxon>Spermatophyta</taxon>
        <taxon>Magnoliopsida</taxon>
        <taxon>eudicotyledons</taxon>
        <taxon>Gunneridae</taxon>
        <taxon>Pentapetalae</taxon>
        <taxon>rosids</taxon>
        <taxon>fabids</taxon>
        <taxon>Fabales</taxon>
        <taxon>Fabaceae</taxon>
        <taxon>Papilionoideae</taxon>
        <taxon>50 kb inversion clade</taxon>
        <taxon>dalbergioids sensu lato</taxon>
        <taxon>Dalbergieae</taxon>
        <taxon>Pterocarpus clade</taxon>
        <taxon>Stylosanthes</taxon>
    </lineage>
</organism>
<dbReference type="EMBL" id="JASCZI010120981">
    <property type="protein sequence ID" value="MED6158532.1"/>
    <property type="molecule type" value="Genomic_DNA"/>
</dbReference>
<evidence type="ECO:0000256" key="1">
    <source>
        <dbReference type="SAM" id="MobiDB-lite"/>
    </source>
</evidence>
<protein>
    <submittedName>
        <fullName evidence="2">Uncharacterized protein</fullName>
    </submittedName>
</protein>
<comment type="caution">
    <text evidence="2">The sequence shown here is derived from an EMBL/GenBank/DDBJ whole genome shotgun (WGS) entry which is preliminary data.</text>
</comment>
<accession>A0ABU6UCQ2</accession>
<keyword evidence="3" id="KW-1185">Reference proteome</keyword>
<dbReference type="Proteomes" id="UP001341840">
    <property type="component" value="Unassembled WGS sequence"/>
</dbReference>
<gene>
    <name evidence="2" type="ORF">PIB30_033552</name>
</gene>